<keyword evidence="3" id="KW-1185">Reference proteome</keyword>
<evidence type="ECO:0000313" key="2">
    <source>
        <dbReference type="EMBL" id="MFD2701316.1"/>
    </source>
</evidence>
<comment type="caution">
    <text evidence="2">The sequence shown here is derived from an EMBL/GenBank/DDBJ whole genome shotgun (WGS) entry which is preliminary data.</text>
</comment>
<dbReference type="Gene3D" id="1.20.120.450">
    <property type="entry name" value="dinb family like domain"/>
    <property type="match status" value="1"/>
</dbReference>
<evidence type="ECO:0000259" key="1">
    <source>
        <dbReference type="Pfam" id="PF12867"/>
    </source>
</evidence>
<proteinExistence type="predicted"/>
<name>A0ABW5SNM3_9BACL</name>
<dbReference type="InterPro" id="IPR024775">
    <property type="entry name" value="DinB-like"/>
</dbReference>
<evidence type="ECO:0000313" key="3">
    <source>
        <dbReference type="Proteomes" id="UP001597540"/>
    </source>
</evidence>
<dbReference type="Pfam" id="PF12867">
    <property type="entry name" value="DinB_2"/>
    <property type="match status" value="1"/>
</dbReference>
<dbReference type="EMBL" id="JBHUMJ010000002">
    <property type="protein sequence ID" value="MFD2701316.1"/>
    <property type="molecule type" value="Genomic_DNA"/>
</dbReference>
<dbReference type="RefSeq" id="WP_379262487.1">
    <property type="nucleotide sequence ID" value="NZ_JBHUMJ010000002.1"/>
</dbReference>
<gene>
    <name evidence="2" type="ORF">ACFSVM_12635</name>
</gene>
<protein>
    <submittedName>
        <fullName evidence="2">DinB family protein</fullName>
    </submittedName>
</protein>
<feature type="domain" description="DinB-like" evidence="1">
    <location>
        <begin position="12"/>
        <end position="145"/>
    </location>
</feature>
<organism evidence="2 3">
    <name type="scientific">Paenibacillus shunpengii</name>
    <dbReference type="NCBI Taxonomy" id="2054424"/>
    <lineage>
        <taxon>Bacteria</taxon>
        <taxon>Bacillati</taxon>
        <taxon>Bacillota</taxon>
        <taxon>Bacilli</taxon>
        <taxon>Bacillales</taxon>
        <taxon>Paenibacillaceae</taxon>
        <taxon>Paenibacillus</taxon>
    </lineage>
</organism>
<dbReference type="Proteomes" id="UP001597540">
    <property type="component" value="Unassembled WGS sequence"/>
</dbReference>
<accession>A0ABW5SNM3</accession>
<dbReference type="InterPro" id="IPR034660">
    <property type="entry name" value="DinB/YfiT-like"/>
</dbReference>
<reference evidence="3" key="1">
    <citation type="journal article" date="2019" name="Int. J. Syst. Evol. Microbiol.">
        <title>The Global Catalogue of Microorganisms (GCM) 10K type strain sequencing project: providing services to taxonomists for standard genome sequencing and annotation.</title>
        <authorList>
            <consortium name="The Broad Institute Genomics Platform"/>
            <consortium name="The Broad Institute Genome Sequencing Center for Infectious Disease"/>
            <person name="Wu L."/>
            <person name="Ma J."/>
        </authorList>
    </citation>
    <scope>NUCLEOTIDE SEQUENCE [LARGE SCALE GENOMIC DNA]</scope>
    <source>
        <strain evidence="3">KCTC 33849</strain>
    </source>
</reference>
<dbReference type="SUPFAM" id="SSF109854">
    <property type="entry name" value="DinB/YfiT-like putative metalloenzymes"/>
    <property type="match status" value="1"/>
</dbReference>
<sequence>MSNVNIEAFLNTSHQLQTAIAGLEESELKWKQAPEIWSVQEVISHLVDHSIVVSFRIRDILAGTKVQLPAFNQDAWVSGQYSNEGNLSDVLITFEALLYYNGLLIRRLNSADLAKTGINPKGETVSISQIIAGFTNHLQNHLGQIERIQQAKAAQAIH</sequence>